<dbReference type="EMBL" id="CAJJDM010000130">
    <property type="protein sequence ID" value="CAD8105457.1"/>
    <property type="molecule type" value="Genomic_DNA"/>
</dbReference>
<evidence type="ECO:0000313" key="3">
    <source>
        <dbReference type="Proteomes" id="UP000688137"/>
    </source>
</evidence>
<organism evidence="2 3">
    <name type="scientific">Paramecium primaurelia</name>
    <dbReference type="NCBI Taxonomy" id="5886"/>
    <lineage>
        <taxon>Eukaryota</taxon>
        <taxon>Sar</taxon>
        <taxon>Alveolata</taxon>
        <taxon>Ciliophora</taxon>
        <taxon>Intramacronucleata</taxon>
        <taxon>Oligohymenophorea</taxon>
        <taxon>Peniculida</taxon>
        <taxon>Parameciidae</taxon>
        <taxon>Paramecium</taxon>
    </lineage>
</organism>
<feature type="coiled-coil region" evidence="1">
    <location>
        <begin position="120"/>
        <end position="204"/>
    </location>
</feature>
<dbReference type="AlphaFoldDB" id="A0A8S1PPW9"/>
<accession>A0A8S1PPW9</accession>
<name>A0A8S1PPW9_PARPR</name>
<reference evidence="2" key="1">
    <citation type="submission" date="2021-01" db="EMBL/GenBank/DDBJ databases">
        <authorList>
            <consortium name="Genoscope - CEA"/>
            <person name="William W."/>
        </authorList>
    </citation>
    <scope>NUCLEOTIDE SEQUENCE</scope>
</reference>
<sequence length="280" mass="33060">MKSQSLSKYQLNNRSLIVQKRLSRQPTQSPQNKDGLSFQNYFTEQSNLKSQASKKEIIRLIQSSYENIDKDIDIQELNIILTRLLEGLSLCLNEQDLSLTLIQLIQAIKKTIKNYHINQKKLYEYEKAQLLLKLKQLEQQSTENEQKLENKIKEYENQNRILKYQNELNQIKKGKVRKEKLNDRNQYKEQIRDMQQELLSISEKKHKLIRLVKAMKSRGIDVEKFYKNLNKQNNKESKQISVQSNSQSEQISFAESNLADVSQLDFSAGLIKRHTHYLID</sequence>
<protein>
    <submittedName>
        <fullName evidence="2">Uncharacterized protein</fullName>
    </submittedName>
</protein>
<keyword evidence="3" id="KW-1185">Reference proteome</keyword>
<gene>
    <name evidence="2" type="ORF">PPRIM_AZ9-3.1.T1270081</name>
</gene>
<dbReference type="Proteomes" id="UP000688137">
    <property type="component" value="Unassembled WGS sequence"/>
</dbReference>
<evidence type="ECO:0000256" key="1">
    <source>
        <dbReference type="SAM" id="Coils"/>
    </source>
</evidence>
<evidence type="ECO:0000313" key="2">
    <source>
        <dbReference type="EMBL" id="CAD8105457.1"/>
    </source>
</evidence>
<keyword evidence="1" id="KW-0175">Coiled coil</keyword>
<proteinExistence type="predicted"/>
<comment type="caution">
    <text evidence="2">The sequence shown here is derived from an EMBL/GenBank/DDBJ whole genome shotgun (WGS) entry which is preliminary data.</text>
</comment>